<dbReference type="SFLD" id="SFLDG01061">
    <property type="entry name" value="methylthiotransferase"/>
    <property type="match status" value="1"/>
</dbReference>
<dbReference type="InterPro" id="IPR005840">
    <property type="entry name" value="Ribosomal_uS12_MeSTrfase_RimO"/>
</dbReference>
<dbReference type="AlphaFoldDB" id="H1XQ67"/>
<accession>H1XQ67</accession>
<dbReference type="KEGG" id="caby:Cabys_2734"/>
<reference evidence="12 15" key="2">
    <citation type="submission" date="2016-11" db="EMBL/GenBank/DDBJ databases">
        <title>Genomic analysis of Caldithrix abyssi and proposal of a novel bacterial phylum Caldithrichaeota.</title>
        <authorList>
            <person name="Kublanov I."/>
            <person name="Sigalova O."/>
            <person name="Gavrilov S."/>
            <person name="Lebedinsky A."/>
            <person name="Ivanova N."/>
            <person name="Daum C."/>
            <person name="Reddy T."/>
            <person name="Klenk H.P."/>
            <person name="Goker M."/>
            <person name="Reva O."/>
            <person name="Miroshnichenko M."/>
            <person name="Kyprides N."/>
            <person name="Woyke T."/>
            <person name="Gelfand M."/>
        </authorList>
    </citation>
    <scope>NUCLEOTIDE SEQUENCE [LARGE SCALE GENOMIC DNA]</scope>
    <source>
        <strain evidence="12 15">LF13</strain>
    </source>
</reference>
<sequence>MPTVALHTLGCRLNQAETAIIANKLKQQGYQIVEFGQKADLTIINTCTVTEQADAKCRNAVRQSLRKNPDSFVAVIGCYAQMAVDVISQIQGVDLIMGNEHKMAIDRYLDDNLQKQAQPLVVHSSKISRKPFVIESIGLYDTHTRANLKIQDGCNFVCSFCIIATARGPARSREFDDLVNEARELVDHGFKEIVLTGVNIGTYQYQDKTFLDILRELEKINGLQRIRISSIEPTTVTPELIDLMADSQKICRHLHIPLQSADDKILESMRRKHTFDDFERIVNYAVKRLPDVGLGTDIMVGYPGEDDAAFINTKKRVADLPLAYFHVFTYSDRKGTTSFKMKPKVAPQVKKLRNRIMIEMGQRKKFAFYRKFLGQTVDVLFEQQINGLWEGFSDNYMRIKARSDRSLKNEIVPVKLIEIDGDKIIGEIH</sequence>
<keyword evidence="2" id="KW-0004">4Fe-4S</keyword>
<proteinExistence type="predicted"/>
<dbReference type="STRING" id="880073.Cabys_2734"/>
<dbReference type="PROSITE" id="PS01278">
    <property type="entry name" value="MTTASE_RADICAL"/>
    <property type="match status" value="1"/>
</dbReference>
<evidence type="ECO:0000256" key="4">
    <source>
        <dbReference type="ARBA" id="ARBA00022679"/>
    </source>
</evidence>
<keyword evidence="6" id="KW-0819">tRNA processing</keyword>
<dbReference type="InterPro" id="IPR005839">
    <property type="entry name" value="Methylthiotransferase"/>
</dbReference>
<dbReference type="RefSeq" id="WP_006930988.1">
    <property type="nucleotide sequence ID" value="NZ_CM001402.1"/>
</dbReference>
<dbReference type="Proteomes" id="UP000004671">
    <property type="component" value="Chromosome"/>
</dbReference>
<feature type="domain" description="MTTase N-terminal" evidence="10">
    <location>
        <begin position="2"/>
        <end position="114"/>
    </location>
</feature>
<dbReference type="NCBIfam" id="TIGR00089">
    <property type="entry name" value="MiaB/RimO family radical SAM methylthiotransferase"/>
    <property type="match status" value="1"/>
</dbReference>
<dbReference type="PROSITE" id="PS51449">
    <property type="entry name" value="MTTASE_N"/>
    <property type="match status" value="1"/>
</dbReference>
<dbReference type="GO" id="GO:0035599">
    <property type="term" value="F:aspartic acid methylthiotransferase activity"/>
    <property type="evidence" value="ECO:0007669"/>
    <property type="project" value="TreeGrafter"/>
</dbReference>
<evidence type="ECO:0000256" key="5">
    <source>
        <dbReference type="ARBA" id="ARBA00022691"/>
    </source>
</evidence>
<dbReference type="Gene3D" id="3.40.50.12160">
    <property type="entry name" value="Methylthiotransferase, N-terminal domain"/>
    <property type="match status" value="1"/>
</dbReference>
<dbReference type="eggNOG" id="COG0621">
    <property type="taxonomic scope" value="Bacteria"/>
</dbReference>
<dbReference type="GO" id="GO:0046872">
    <property type="term" value="F:metal ion binding"/>
    <property type="evidence" value="ECO:0007669"/>
    <property type="project" value="UniProtKB-KW"/>
</dbReference>
<dbReference type="EMBL" id="CM001402">
    <property type="protein sequence ID" value="EHO43372.1"/>
    <property type="molecule type" value="Genomic_DNA"/>
</dbReference>
<name>H1XQ67_CALAY</name>
<dbReference type="PROSITE" id="PS51918">
    <property type="entry name" value="RADICAL_SAM"/>
    <property type="match status" value="1"/>
</dbReference>
<dbReference type="Pfam" id="PF04055">
    <property type="entry name" value="Radical_SAM"/>
    <property type="match status" value="1"/>
</dbReference>
<organism evidence="13 14">
    <name type="scientific">Caldithrix abyssi DSM 13497</name>
    <dbReference type="NCBI Taxonomy" id="880073"/>
    <lineage>
        <taxon>Bacteria</taxon>
        <taxon>Pseudomonadati</taxon>
        <taxon>Calditrichota</taxon>
        <taxon>Calditrichia</taxon>
        <taxon>Calditrichales</taxon>
        <taxon>Calditrichaceae</taxon>
        <taxon>Caldithrix</taxon>
    </lineage>
</organism>
<reference evidence="13 14" key="1">
    <citation type="submission" date="2011-09" db="EMBL/GenBank/DDBJ databases">
        <title>The permanent draft genome of Caldithrix abyssi DSM 13497.</title>
        <authorList>
            <consortium name="US DOE Joint Genome Institute (JGI-PGF)"/>
            <person name="Lucas S."/>
            <person name="Han J."/>
            <person name="Lapidus A."/>
            <person name="Bruce D."/>
            <person name="Goodwin L."/>
            <person name="Pitluck S."/>
            <person name="Peters L."/>
            <person name="Kyrpides N."/>
            <person name="Mavromatis K."/>
            <person name="Ivanova N."/>
            <person name="Mikhailova N."/>
            <person name="Chertkov O."/>
            <person name="Detter J.C."/>
            <person name="Tapia R."/>
            <person name="Han C."/>
            <person name="Land M."/>
            <person name="Hauser L."/>
            <person name="Markowitz V."/>
            <person name="Cheng J.-F."/>
            <person name="Hugenholtz P."/>
            <person name="Woyke T."/>
            <person name="Wu D."/>
            <person name="Spring S."/>
            <person name="Brambilla E."/>
            <person name="Klenk H.-P."/>
            <person name="Eisen J.A."/>
        </authorList>
    </citation>
    <scope>NUCLEOTIDE SEQUENCE [LARGE SCALE GENOMIC DNA]</scope>
    <source>
        <strain evidence="13 14">DSM 13497</strain>
    </source>
</reference>
<evidence type="ECO:0000256" key="7">
    <source>
        <dbReference type="ARBA" id="ARBA00022723"/>
    </source>
</evidence>
<protein>
    <submittedName>
        <fullName evidence="13">MiaB-like tRNA modifying enzyme</fullName>
    </submittedName>
    <submittedName>
        <fullName evidence="12">Threonylcarbamoyladenosine tRNA methylthiotransferase MtaB</fullName>
    </submittedName>
</protein>
<keyword evidence="5" id="KW-0949">S-adenosyl-L-methionine</keyword>
<dbReference type="InterPro" id="IPR006638">
    <property type="entry name" value="Elp3/MiaA/NifB-like_rSAM"/>
</dbReference>
<dbReference type="InParanoid" id="H1XQ67"/>
<dbReference type="GO" id="GO:0006400">
    <property type="term" value="P:tRNA modification"/>
    <property type="evidence" value="ECO:0007669"/>
    <property type="project" value="InterPro"/>
</dbReference>
<dbReference type="PaxDb" id="880073-Calab_3775"/>
<dbReference type="InterPro" id="IPR038135">
    <property type="entry name" value="Methylthiotransferase_N_sf"/>
</dbReference>
<dbReference type="SMART" id="SM00729">
    <property type="entry name" value="Elp3"/>
    <property type="match status" value="1"/>
</dbReference>
<feature type="domain" description="Radical SAM core" evidence="11">
    <location>
        <begin position="140"/>
        <end position="367"/>
    </location>
</feature>
<evidence type="ECO:0000256" key="6">
    <source>
        <dbReference type="ARBA" id="ARBA00022694"/>
    </source>
</evidence>
<evidence type="ECO:0000259" key="11">
    <source>
        <dbReference type="PROSITE" id="PS51918"/>
    </source>
</evidence>
<dbReference type="FunFam" id="3.40.50.12160:FF:000004">
    <property type="entry name" value="Threonylcarbamoyladenosine tRNA methylthiotransferase MtaB"/>
    <property type="match status" value="1"/>
</dbReference>
<keyword evidence="14" id="KW-1185">Reference proteome</keyword>
<dbReference type="Gene3D" id="3.80.30.20">
    <property type="entry name" value="tm_1862 like domain"/>
    <property type="match status" value="1"/>
</dbReference>
<dbReference type="NCBIfam" id="TIGR01579">
    <property type="entry name" value="MiaB-like-C"/>
    <property type="match status" value="1"/>
</dbReference>
<dbReference type="GO" id="GO:0051539">
    <property type="term" value="F:4 iron, 4 sulfur cluster binding"/>
    <property type="evidence" value="ECO:0007669"/>
    <property type="project" value="UniProtKB-KW"/>
</dbReference>
<dbReference type="InterPro" id="IPR007197">
    <property type="entry name" value="rSAM"/>
</dbReference>
<dbReference type="SUPFAM" id="SSF102114">
    <property type="entry name" value="Radical SAM enzymes"/>
    <property type="match status" value="1"/>
</dbReference>
<comment type="cofactor">
    <cofactor evidence="1">
        <name>[4Fe-4S] cluster</name>
        <dbReference type="ChEBI" id="CHEBI:49883"/>
    </cofactor>
</comment>
<evidence type="ECO:0000313" key="14">
    <source>
        <dbReference type="Proteomes" id="UP000004671"/>
    </source>
</evidence>
<dbReference type="Pfam" id="PF00919">
    <property type="entry name" value="UPF0004"/>
    <property type="match status" value="1"/>
</dbReference>
<dbReference type="EMBL" id="CP018099">
    <property type="protein sequence ID" value="APF19482.1"/>
    <property type="molecule type" value="Genomic_DNA"/>
</dbReference>
<dbReference type="OrthoDB" id="9805215at2"/>
<dbReference type="InterPro" id="IPR023404">
    <property type="entry name" value="rSAM_horseshoe"/>
</dbReference>
<evidence type="ECO:0000313" key="13">
    <source>
        <dbReference type="EMBL" id="EHO43372.1"/>
    </source>
</evidence>
<keyword evidence="7" id="KW-0479">Metal-binding</keyword>
<evidence type="ECO:0000256" key="1">
    <source>
        <dbReference type="ARBA" id="ARBA00001966"/>
    </source>
</evidence>
<evidence type="ECO:0000313" key="15">
    <source>
        <dbReference type="Proteomes" id="UP000183868"/>
    </source>
</evidence>
<evidence type="ECO:0000313" key="12">
    <source>
        <dbReference type="EMBL" id="APF19482.1"/>
    </source>
</evidence>
<keyword evidence="8" id="KW-0408">Iron</keyword>
<keyword evidence="4 12" id="KW-0808">Transferase</keyword>
<dbReference type="InterPro" id="IPR058240">
    <property type="entry name" value="rSAM_sf"/>
</dbReference>
<evidence type="ECO:0000259" key="10">
    <source>
        <dbReference type="PROSITE" id="PS51449"/>
    </source>
</evidence>
<dbReference type="InterPro" id="IPR006467">
    <property type="entry name" value="MiaB-like_bact"/>
</dbReference>
<dbReference type="GO" id="GO:0005829">
    <property type="term" value="C:cytosol"/>
    <property type="evidence" value="ECO:0007669"/>
    <property type="project" value="TreeGrafter"/>
</dbReference>
<dbReference type="PANTHER" id="PTHR43837:SF1">
    <property type="entry name" value="RIBOSOMAL PROTEIN US12 METHYLTHIOTRANSFERASE RIMO"/>
    <property type="match status" value="1"/>
</dbReference>
<gene>
    <name evidence="12" type="ORF">Cabys_2734</name>
    <name evidence="13" type="ORF">Calab_3775</name>
</gene>
<dbReference type="SFLD" id="SFLDG01082">
    <property type="entry name" value="B12-binding_domain_containing"/>
    <property type="match status" value="1"/>
</dbReference>
<dbReference type="Proteomes" id="UP000183868">
    <property type="component" value="Chromosome"/>
</dbReference>
<evidence type="ECO:0000256" key="3">
    <source>
        <dbReference type="ARBA" id="ARBA00022490"/>
    </source>
</evidence>
<dbReference type="InterPro" id="IPR020612">
    <property type="entry name" value="Methylthiotransferase_CS"/>
</dbReference>
<keyword evidence="9" id="KW-0411">Iron-sulfur</keyword>
<dbReference type="CDD" id="cd01335">
    <property type="entry name" value="Radical_SAM"/>
    <property type="match status" value="1"/>
</dbReference>
<dbReference type="InterPro" id="IPR013848">
    <property type="entry name" value="Methylthiotransferase_N"/>
</dbReference>
<evidence type="ECO:0000256" key="2">
    <source>
        <dbReference type="ARBA" id="ARBA00022485"/>
    </source>
</evidence>
<dbReference type="SFLD" id="SFLDS00029">
    <property type="entry name" value="Radical_SAM"/>
    <property type="match status" value="1"/>
</dbReference>
<evidence type="ECO:0000256" key="9">
    <source>
        <dbReference type="ARBA" id="ARBA00023014"/>
    </source>
</evidence>
<keyword evidence="3" id="KW-0963">Cytoplasm</keyword>
<evidence type="ECO:0000256" key="8">
    <source>
        <dbReference type="ARBA" id="ARBA00023004"/>
    </source>
</evidence>
<dbReference type="HOGENOM" id="CLU_018697_1_0_0"/>
<dbReference type="PANTHER" id="PTHR43837">
    <property type="entry name" value="RIBOSOMAL PROTEIN S12 METHYLTHIOTRANSFERASE RIMO"/>
    <property type="match status" value="1"/>
</dbReference>